<reference evidence="3" key="1">
    <citation type="journal article" date="2014" name="Front. Microbiol.">
        <title>High frequency of phylogenetically diverse reductive dehalogenase-homologous genes in deep subseafloor sedimentary metagenomes.</title>
        <authorList>
            <person name="Kawai M."/>
            <person name="Futagami T."/>
            <person name="Toyoda A."/>
            <person name="Takaki Y."/>
            <person name="Nishi S."/>
            <person name="Hori S."/>
            <person name="Arai W."/>
            <person name="Tsubouchi T."/>
            <person name="Morono Y."/>
            <person name="Uchiyama I."/>
            <person name="Ito T."/>
            <person name="Fujiyama A."/>
            <person name="Inagaki F."/>
            <person name="Takami H."/>
        </authorList>
    </citation>
    <scope>NUCLEOTIDE SEQUENCE</scope>
    <source>
        <strain evidence="3">Expedition CK06-06</strain>
    </source>
</reference>
<dbReference type="EMBL" id="BARS01037695">
    <property type="protein sequence ID" value="GAG14911.1"/>
    <property type="molecule type" value="Genomic_DNA"/>
</dbReference>
<dbReference type="InterPro" id="IPR021109">
    <property type="entry name" value="Peptidase_aspartic_dom_sf"/>
</dbReference>
<dbReference type="InterPro" id="IPR001995">
    <property type="entry name" value="Peptidase_A2_cat"/>
</dbReference>
<dbReference type="Gene3D" id="2.40.70.10">
    <property type="entry name" value="Acid Proteases"/>
    <property type="match status" value="1"/>
</dbReference>
<comment type="caution">
    <text evidence="3">The sequence shown here is derived from an EMBL/GenBank/DDBJ whole genome shotgun (WGS) entry which is preliminary data.</text>
</comment>
<protein>
    <recommendedName>
        <fullName evidence="2">Peptidase A2 domain-containing protein</fullName>
    </recommendedName>
</protein>
<dbReference type="GO" id="GO:0004190">
    <property type="term" value="F:aspartic-type endopeptidase activity"/>
    <property type="evidence" value="ECO:0007669"/>
    <property type="project" value="InterPro"/>
</dbReference>
<evidence type="ECO:0000259" key="2">
    <source>
        <dbReference type="PROSITE" id="PS50175"/>
    </source>
</evidence>
<dbReference type="GO" id="GO:0006508">
    <property type="term" value="P:proteolysis"/>
    <property type="evidence" value="ECO:0007669"/>
    <property type="project" value="InterPro"/>
</dbReference>
<dbReference type="PROSITE" id="PS50175">
    <property type="entry name" value="ASP_PROT_RETROV"/>
    <property type="match status" value="1"/>
</dbReference>
<dbReference type="AlphaFoldDB" id="X0WQG0"/>
<name>X0WQG0_9ZZZZ</name>
<proteinExistence type="predicted"/>
<gene>
    <name evidence="3" type="ORF">S01H1_57765</name>
</gene>
<accession>X0WQG0</accession>
<keyword evidence="1" id="KW-0378">Hydrolase</keyword>
<organism evidence="3">
    <name type="scientific">marine sediment metagenome</name>
    <dbReference type="NCBI Taxonomy" id="412755"/>
    <lineage>
        <taxon>unclassified sequences</taxon>
        <taxon>metagenomes</taxon>
        <taxon>ecological metagenomes</taxon>
    </lineage>
</organism>
<evidence type="ECO:0000256" key="1">
    <source>
        <dbReference type="ARBA" id="ARBA00022801"/>
    </source>
</evidence>
<evidence type="ECO:0000313" key="3">
    <source>
        <dbReference type="EMBL" id="GAG14911.1"/>
    </source>
</evidence>
<dbReference type="SUPFAM" id="SSF50630">
    <property type="entry name" value="Acid proteases"/>
    <property type="match status" value="1"/>
</dbReference>
<sequence length="160" mass="17582">MGTSAIIRVPASNLVAPPLRDNPLIASMEPTEGFIFFLLDTGADITCLSFLDARKLGIETKYLEQDDNIIGVGGECCAYKLNNIEIGLIDEITKDRVQFHIEGVEIINVLDEAAPKMPSLLGNDILKRFDIATIREKGKVTLSRIKSIPGKYRIASSSFK</sequence>
<feature type="domain" description="Peptidase A2" evidence="2">
    <location>
        <begin position="35"/>
        <end position="125"/>
    </location>
</feature>